<dbReference type="KEGG" id="qsa:O6P43_028670"/>
<comment type="caution">
    <text evidence="2">The sequence shown here is derived from an EMBL/GenBank/DDBJ whole genome shotgun (WGS) entry which is preliminary data.</text>
</comment>
<evidence type="ECO:0000256" key="1">
    <source>
        <dbReference type="SAM" id="MobiDB-lite"/>
    </source>
</evidence>
<keyword evidence="3" id="KW-1185">Reference proteome</keyword>
<dbReference type="PANTHER" id="PTHR33386:SF13">
    <property type="entry name" value="EXPRESSED PROTEIN"/>
    <property type="match status" value="1"/>
</dbReference>
<proteinExistence type="predicted"/>
<evidence type="ECO:0000313" key="3">
    <source>
        <dbReference type="Proteomes" id="UP001163823"/>
    </source>
</evidence>
<dbReference type="PANTHER" id="PTHR33386">
    <property type="entry name" value="OS02G0740600 PROTEIN"/>
    <property type="match status" value="1"/>
</dbReference>
<evidence type="ECO:0000313" key="2">
    <source>
        <dbReference type="EMBL" id="KAJ7948148.1"/>
    </source>
</evidence>
<reference evidence="2" key="1">
    <citation type="journal article" date="2023" name="Science">
        <title>Elucidation of the pathway for biosynthesis of saponin adjuvants from the soapbark tree.</title>
        <authorList>
            <person name="Reed J."/>
            <person name="Orme A."/>
            <person name="El-Demerdash A."/>
            <person name="Owen C."/>
            <person name="Martin L.B.B."/>
            <person name="Misra R.C."/>
            <person name="Kikuchi S."/>
            <person name="Rejzek M."/>
            <person name="Martin A.C."/>
            <person name="Harkess A."/>
            <person name="Leebens-Mack J."/>
            <person name="Louveau T."/>
            <person name="Stephenson M.J."/>
            <person name="Osbourn A."/>
        </authorList>
    </citation>
    <scope>NUCLEOTIDE SEQUENCE</scope>
    <source>
        <strain evidence="2">S10</strain>
    </source>
</reference>
<gene>
    <name evidence="2" type="ORF">O6P43_028670</name>
</gene>
<dbReference type="EMBL" id="JARAOO010000012">
    <property type="protein sequence ID" value="KAJ7948148.1"/>
    <property type="molecule type" value="Genomic_DNA"/>
</dbReference>
<protein>
    <submittedName>
        <fullName evidence="2">CDP-diacylglycerol-glycerol-3-phosphate 3-phosphatidyltransferase</fullName>
    </submittedName>
</protein>
<organism evidence="2 3">
    <name type="scientific">Quillaja saponaria</name>
    <name type="common">Soap bark tree</name>
    <dbReference type="NCBI Taxonomy" id="32244"/>
    <lineage>
        <taxon>Eukaryota</taxon>
        <taxon>Viridiplantae</taxon>
        <taxon>Streptophyta</taxon>
        <taxon>Embryophyta</taxon>
        <taxon>Tracheophyta</taxon>
        <taxon>Spermatophyta</taxon>
        <taxon>Magnoliopsida</taxon>
        <taxon>eudicotyledons</taxon>
        <taxon>Gunneridae</taxon>
        <taxon>Pentapetalae</taxon>
        <taxon>rosids</taxon>
        <taxon>fabids</taxon>
        <taxon>Fabales</taxon>
        <taxon>Quillajaceae</taxon>
        <taxon>Quillaja</taxon>
    </lineage>
</organism>
<accession>A0AAD7PA64</accession>
<feature type="region of interest" description="Disordered" evidence="1">
    <location>
        <begin position="1"/>
        <end position="38"/>
    </location>
</feature>
<dbReference type="Proteomes" id="UP001163823">
    <property type="component" value="Chromosome 12"/>
</dbReference>
<sequence>MGSEAPNWADQWGSFGDDEDNGKLVNKKGSSSGGKKMADVKAVASAGLDKAKDAATVGADRAKTAAVASAQKVKSGTSAGFKWMKNQYQKKSSK</sequence>
<dbReference type="AlphaFoldDB" id="A0AAD7PA64"/>
<name>A0AAD7PA64_QUISA</name>